<dbReference type="InterPro" id="IPR011990">
    <property type="entry name" value="TPR-like_helical_dom_sf"/>
</dbReference>
<dbReference type="OrthoDB" id="1890565at2759"/>
<dbReference type="GO" id="GO:0003729">
    <property type="term" value="F:mRNA binding"/>
    <property type="evidence" value="ECO:0007669"/>
    <property type="project" value="UniProtKB-ARBA"/>
</dbReference>
<dbReference type="EMBL" id="VAHF01000007">
    <property type="protein sequence ID" value="TXG58047.1"/>
    <property type="molecule type" value="Genomic_DNA"/>
</dbReference>
<keyword evidence="2" id="KW-0677">Repeat</keyword>
<dbReference type="PANTHER" id="PTHR45717:SF28">
    <property type="entry name" value="PENTACOTRIPEPTIDE-REPEAT REGION OF PRORP DOMAIN-CONTAINING PROTEIN"/>
    <property type="match status" value="1"/>
</dbReference>
<organism evidence="3 4">
    <name type="scientific">Acer yangbiense</name>
    <dbReference type="NCBI Taxonomy" id="1000413"/>
    <lineage>
        <taxon>Eukaryota</taxon>
        <taxon>Viridiplantae</taxon>
        <taxon>Streptophyta</taxon>
        <taxon>Embryophyta</taxon>
        <taxon>Tracheophyta</taxon>
        <taxon>Spermatophyta</taxon>
        <taxon>Magnoliopsida</taxon>
        <taxon>eudicotyledons</taxon>
        <taxon>Gunneridae</taxon>
        <taxon>Pentapetalae</taxon>
        <taxon>rosids</taxon>
        <taxon>malvids</taxon>
        <taxon>Sapindales</taxon>
        <taxon>Sapindaceae</taxon>
        <taxon>Hippocastanoideae</taxon>
        <taxon>Acereae</taxon>
        <taxon>Acer</taxon>
    </lineage>
</organism>
<dbReference type="NCBIfam" id="TIGR00756">
    <property type="entry name" value="PPR"/>
    <property type="match status" value="1"/>
</dbReference>
<accession>A0A5C7HM06</accession>
<dbReference type="InterPro" id="IPR002885">
    <property type="entry name" value="PPR_rpt"/>
</dbReference>
<dbReference type="Pfam" id="PF13812">
    <property type="entry name" value="PPR_3"/>
    <property type="match status" value="1"/>
</dbReference>
<name>A0A5C7HM06_9ROSI</name>
<evidence type="ECO:0000256" key="1">
    <source>
        <dbReference type="ARBA" id="ARBA00007626"/>
    </source>
</evidence>
<evidence type="ECO:0000256" key="2">
    <source>
        <dbReference type="ARBA" id="ARBA00022737"/>
    </source>
</evidence>
<sequence length="774" mass="87861">MKLVRLSSILHTFKSHIGLRNSLGVSSYSTTTATAERRGLTREKWSVSMHRIYRKISPIGDPTVSIVPVLDQWVQEGGAVDKETLQVMIKELLSHKRFTHALQMSMWMTDKRYFRISAADAAIRLDLIFKVQGIEQAENFFNSISKTLRTLPTYTALLKCYAYVRNVEKAEATMDKTRELGLAKWPMAYNILLGLYHRTGNDEKLVSLMHEMEENGIGWDRFTYGIRLTAYAAVSDVEGVDKTVTRMESDTSVVLDWTCYTAAASAYAKLGLLDKAVAMMKKSEGLVSGKRSNTAYECLITQYATYGKKDDVLRIWQLYKEKRKVFNKGYMCVIPSVLKFDDLECAERIFEEWESKNSHYDTRIPNFLIGAYCRRGLMEKAETFMDRIISKVGKLDEYSWYFLATGYLQNDQPQKAVEKMKEAVAVCHKRWKPRKEVVAACLEYFKHEGDVKEAGNFINLLENKNIISVDVHDRLLNNFLHEEPNLDALSELNADAASVGDGEALSVHEVDRIGDSEVQKDRAAELLRCTDIVELLFEMKLVRLSTTLNSIKSHLCIRNSYVVSSYSTTTTSTAERGITGKNWNVSMPLIYRKISPIGDSTMSMWMTDKQCFRLSASDAAVRLDLISKIPNFLIGAYCRRGLMEKAESFVDRIISMGGKLDQKTWHFLATGYLQNNQTQKAVEKMKEAITVCQKRWKPQKEVVAACLEYFKHEGDVEEAGNFINLLGDKNIISVDVQDRLLNNFLHKEPNLDALSELNADDALVGDGEALSARG</sequence>
<dbReference type="AlphaFoldDB" id="A0A5C7HM06"/>
<comment type="similarity">
    <text evidence="1">Belongs to the PPR family. P subfamily.</text>
</comment>
<proteinExistence type="inferred from homology"/>
<dbReference type="Pfam" id="PF01535">
    <property type="entry name" value="PPR"/>
    <property type="match status" value="3"/>
</dbReference>
<evidence type="ECO:0000313" key="4">
    <source>
        <dbReference type="Proteomes" id="UP000323000"/>
    </source>
</evidence>
<evidence type="ECO:0008006" key="5">
    <source>
        <dbReference type="Google" id="ProtNLM"/>
    </source>
</evidence>
<dbReference type="Proteomes" id="UP000323000">
    <property type="component" value="Chromosome 7"/>
</dbReference>
<dbReference type="GO" id="GO:0005739">
    <property type="term" value="C:mitochondrion"/>
    <property type="evidence" value="ECO:0007669"/>
    <property type="project" value="TreeGrafter"/>
</dbReference>
<protein>
    <recommendedName>
        <fullName evidence="5">Pentacotripeptide-repeat region of PRORP domain-containing protein</fullName>
    </recommendedName>
</protein>
<keyword evidence="4" id="KW-1185">Reference proteome</keyword>
<dbReference type="SUPFAM" id="SSF48452">
    <property type="entry name" value="TPR-like"/>
    <property type="match status" value="1"/>
</dbReference>
<evidence type="ECO:0000313" key="3">
    <source>
        <dbReference type="EMBL" id="TXG58047.1"/>
    </source>
</evidence>
<comment type="caution">
    <text evidence="3">The sequence shown here is derived from an EMBL/GenBank/DDBJ whole genome shotgun (WGS) entry which is preliminary data.</text>
</comment>
<reference evidence="4" key="1">
    <citation type="journal article" date="2019" name="Gigascience">
        <title>De novo genome assembly of the endangered Acer yangbiense, a plant species with extremely small populations endemic to Yunnan Province, China.</title>
        <authorList>
            <person name="Yang J."/>
            <person name="Wariss H.M."/>
            <person name="Tao L."/>
            <person name="Zhang R."/>
            <person name="Yun Q."/>
            <person name="Hollingsworth P."/>
            <person name="Dao Z."/>
            <person name="Luo G."/>
            <person name="Guo H."/>
            <person name="Ma Y."/>
            <person name="Sun W."/>
        </authorList>
    </citation>
    <scope>NUCLEOTIDE SEQUENCE [LARGE SCALE GENOMIC DNA]</scope>
    <source>
        <strain evidence="4">cv. Malutang</strain>
    </source>
</reference>
<dbReference type="Gene3D" id="1.25.40.10">
    <property type="entry name" value="Tetratricopeptide repeat domain"/>
    <property type="match status" value="3"/>
</dbReference>
<gene>
    <name evidence="3" type="ORF">EZV62_015876</name>
</gene>
<dbReference type="PANTHER" id="PTHR45717">
    <property type="entry name" value="OS12G0527900 PROTEIN"/>
    <property type="match status" value="1"/>
</dbReference>